<dbReference type="InterPro" id="IPR016208">
    <property type="entry name" value="Ald_Oxase/xanthine_DH-like"/>
</dbReference>
<dbReference type="PANTHER" id="PTHR11908:SF132">
    <property type="entry name" value="ALDEHYDE OXIDASE 1-RELATED"/>
    <property type="match status" value="1"/>
</dbReference>
<gene>
    <name evidence="3" type="ORF">ZIOFF_038990</name>
</gene>
<accession>A0A8J5G1J2</accession>
<dbReference type="InterPro" id="IPR046867">
    <property type="entry name" value="AldOxase/xan_DH_MoCoBD2"/>
</dbReference>
<name>A0A8J5G1J2_ZINOF</name>
<sequence length="134" mass="14958">MTCDVLAIPITTVASELAFSIGSHVLTKYRSYTLHEKVQALICTRNWLHGYAIVNLSASAYWVPEVKLDYLNYGAAISEVEVDIHTGATTILRIDLTYDCEQSLNPAVDLGQVPLFKELGSFCTRNMLKTQMAW</sequence>
<evidence type="ECO:0000256" key="1">
    <source>
        <dbReference type="ARBA" id="ARBA00022505"/>
    </source>
</evidence>
<evidence type="ECO:0000259" key="2">
    <source>
        <dbReference type="Pfam" id="PF20256"/>
    </source>
</evidence>
<organism evidence="3 4">
    <name type="scientific">Zingiber officinale</name>
    <name type="common">Ginger</name>
    <name type="synonym">Amomum zingiber</name>
    <dbReference type="NCBI Taxonomy" id="94328"/>
    <lineage>
        <taxon>Eukaryota</taxon>
        <taxon>Viridiplantae</taxon>
        <taxon>Streptophyta</taxon>
        <taxon>Embryophyta</taxon>
        <taxon>Tracheophyta</taxon>
        <taxon>Spermatophyta</taxon>
        <taxon>Magnoliopsida</taxon>
        <taxon>Liliopsida</taxon>
        <taxon>Zingiberales</taxon>
        <taxon>Zingiberaceae</taxon>
        <taxon>Zingiber</taxon>
    </lineage>
</organism>
<evidence type="ECO:0000313" key="3">
    <source>
        <dbReference type="EMBL" id="KAG6499233.1"/>
    </source>
</evidence>
<keyword evidence="4" id="KW-1185">Reference proteome</keyword>
<reference evidence="3 4" key="1">
    <citation type="submission" date="2020-08" db="EMBL/GenBank/DDBJ databases">
        <title>Plant Genome Project.</title>
        <authorList>
            <person name="Zhang R.-G."/>
        </authorList>
    </citation>
    <scope>NUCLEOTIDE SEQUENCE [LARGE SCALE GENOMIC DNA]</scope>
    <source>
        <tissue evidence="3">Rhizome</tissue>
    </source>
</reference>
<dbReference type="Pfam" id="PF20256">
    <property type="entry name" value="MoCoBD_2"/>
    <property type="match status" value="1"/>
</dbReference>
<keyword evidence="1" id="KW-0500">Molybdenum</keyword>
<comment type="caution">
    <text evidence="3">The sequence shown here is derived from an EMBL/GenBank/DDBJ whole genome shotgun (WGS) entry which is preliminary data.</text>
</comment>
<dbReference type="InterPro" id="IPR037165">
    <property type="entry name" value="AldOxase/xan_DH_Mopterin-bd_sf"/>
</dbReference>
<protein>
    <recommendedName>
        <fullName evidence="2">Aldehyde oxidase/xanthine dehydrogenase second molybdopterin binding domain-containing protein</fullName>
    </recommendedName>
</protein>
<dbReference type="PANTHER" id="PTHR11908">
    <property type="entry name" value="XANTHINE DEHYDROGENASE"/>
    <property type="match status" value="1"/>
</dbReference>
<dbReference type="GO" id="GO:0016491">
    <property type="term" value="F:oxidoreductase activity"/>
    <property type="evidence" value="ECO:0007669"/>
    <property type="project" value="InterPro"/>
</dbReference>
<dbReference type="EMBL" id="JACMSC010000011">
    <property type="protein sequence ID" value="KAG6499233.1"/>
    <property type="molecule type" value="Genomic_DNA"/>
</dbReference>
<dbReference type="GO" id="GO:0005506">
    <property type="term" value="F:iron ion binding"/>
    <property type="evidence" value="ECO:0007669"/>
    <property type="project" value="InterPro"/>
</dbReference>
<dbReference type="GO" id="GO:0046983">
    <property type="term" value="F:protein dimerization activity"/>
    <property type="evidence" value="ECO:0007669"/>
    <property type="project" value="InterPro"/>
</dbReference>
<evidence type="ECO:0000313" key="4">
    <source>
        <dbReference type="Proteomes" id="UP000734854"/>
    </source>
</evidence>
<dbReference type="Gene3D" id="3.30.365.10">
    <property type="entry name" value="Aldehyde oxidase/xanthine dehydrogenase, molybdopterin binding domain"/>
    <property type="match status" value="1"/>
</dbReference>
<proteinExistence type="predicted"/>
<feature type="domain" description="Aldehyde oxidase/xanthine dehydrogenase second molybdopterin binding" evidence="2">
    <location>
        <begin position="30"/>
        <end position="113"/>
    </location>
</feature>
<dbReference type="SUPFAM" id="SSF56003">
    <property type="entry name" value="Molybdenum cofactor-binding domain"/>
    <property type="match status" value="1"/>
</dbReference>
<dbReference type="Proteomes" id="UP000734854">
    <property type="component" value="Unassembled WGS sequence"/>
</dbReference>
<dbReference type="AlphaFoldDB" id="A0A8J5G1J2"/>